<gene>
    <name evidence="3" type="ORF">OKIOD_LOCUS13045</name>
</gene>
<keyword evidence="4" id="KW-1185">Reference proteome</keyword>
<evidence type="ECO:0000313" key="3">
    <source>
        <dbReference type="EMBL" id="CAG5109791.1"/>
    </source>
</evidence>
<feature type="coiled-coil region" evidence="1">
    <location>
        <begin position="115"/>
        <end position="142"/>
    </location>
</feature>
<evidence type="ECO:0000256" key="1">
    <source>
        <dbReference type="SAM" id="Coils"/>
    </source>
</evidence>
<proteinExistence type="predicted"/>
<dbReference type="Proteomes" id="UP001158576">
    <property type="component" value="Chromosome 2"/>
</dbReference>
<evidence type="ECO:0000313" key="4">
    <source>
        <dbReference type="Proteomes" id="UP001158576"/>
    </source>
</evidence>
<feature type="region of interest" description="Disordered" evidence="2">
    <location>
        <begin position="168"/>
        <end position="211"/>
    </location>
</feature>
<feature type="compositionally biased region" description="Basic and acidic residues" evidence="2">
    <location>
        <begin position="168"/>
        <end position="187"/>
    </location>
</feature>
<reference evidence="3 4" key="1">
    <citation type="submission" date="2021-04" db="EMBL/GenBank/DDBJ databases">
        <authorList>
            <person name="Bliznina A."/>
        </authorList>
    </citation>
    <scope>NUCLEOTIDE SEQUENCE [LARGE SCALE GENOMIC DNA]</scope>
</reference>
<accession>A0ABN7T398</accession>
<dbReference type="EMBL" id="OU015567">
    <property type="protein sequence ID" value="CAG5109791.1"/>
    <property type="molecule type" value="Genomic_DNA"/>
</dbReference>
<name>A0ABN7T398_OIKDI</name>
<organism evidence="3 4">
    <name type="scientific">Oikopleura dioica</name>
    <name type="common">Tunicate</name>
    <dbReference type="NCBI Taxonomy" id="34765"/>
    <lineage>
        <taxon>Eukaryota</taxon>
        <taxon>Metazoa</taxon>
        <taxon>Chordata</taxon>
        <taxon>Tunicata</taxon>
        <taxon>Appendicularia</taxon>
        <taxon>Copelata</taxon>
        <taxon>Oikopleuridae</taxon>
        <taxon>Oikopleura</taxon>
    </lineage>
</organism>
<evidence type="ECO:0000256" key="2">
    <source>
        <dbReference type="SAM" id="MobiDB-lite"/>
    </source>
</evidence>
<keyword evidence="1" id="KW-0175">Coiled coil</keyword>
<protein>
    <submittedName>
        <fullName evidence="3">Oidioi.mRNA.OKI2018_I69.chr2.g4280.t1.cds</fullName>
    </submittedName>
</protein>
<sequence length="211" mass="24349">MSRGGFRGKSQFDRMIDDYGFGGKVVKDMSLYPRLEVAPFPFPKIDEYVDYREKTCCEISALMTDRFRDSPNFHARESLETPDVERYNENIQLKSVFKPDYDRIPLELHPDYKKIRAAERKRKALEERKAAKRLMLENITTEGNAGELTEKEKEELLGFGNAQVEDVDVKMGEAHYTDDSEDGHVSDDNLEDDQGDYGDSHFDNGEEDTDI</sequence>